<sequence>MTPVRRAIVGIVGNDVPRQLVLASGGLPRRITGSWTGAIDAEAQDLLGAADAVVARMLTELRSGHVECDALVVCADTQAHVRLFYVLRSIASELPLHLLDLPRAESAAARRFARSQLERLAAFLTGIGGETIDGAALAAAGSAERDLGEALARLRVRRGATPPECGGSAALEAWLEAGRVDPEEAITRVDEARVDVPVTAARVHITGSNHPDPALYRILEEQGCVVVGEDHDTGEGAWLGVAVDAASLDEAIERLVDLHFGRVGGSATASSADRARLTHEAALRSRADVVAGVIRDLDEAPAWDLSDQAAALAGIRVPFVMQTRLRPGDEARAARDLGHRIVKGTASS</sequence>
<dbReference type="InterPro" id="IPR010327">
    <property type="entry name" value="FldB/FldC_alpha/beta"/>
</dbReference>
<comment type="caution">
    <text evidence="1">The sequence shown here is derived from an EMBL/GenBank/DDBJ whole genome shotgun (WGS) entry which is preliminary data.</text>
</comment>
<dbReference type="Gene3D" id="3.40.50.11890">
    <property type="match status" value="1"/>
</dbReference>
<evidence type="ECO:0000313" key="1">
    <source>
        <dbReference type="EMBL" id="MDQ7879438.1"/>
    </source>
</evidence>
<name>A0ABU0Z5Z6_9MICO</name>
<dbReference type="Proteomes" id="UP001235133">
    <property type="component" value="Unassembled WGS sequence"/>
</dbReference>
<dbReference type="EMBL" id="JAVFWO010000004">
    <property type="protein sequence ID" value="MDQ7879438.1"/>
    <property type="molecule type" value="Genomic_DNA"/>
</dbReference>
<gene>
    <name evidence="1" type="ORF">Q9R08_15710</name>
</gene>
<dbReference type="Pfam" id="PF06050">
    <property type="entry name" value="HGD-D"/>
    <property type="match status" value="1"/>
</dbReference>
<dbReference type="RefSeq" id="WP_308869063.1">
    <property type="nucleotide sequence ID" value="NZ_JAVFWO010000004.1"/>
</dbReference>
<dbReference type="Gene3D" id="3.40.50.11900">
    <property type="match status" value="1"/>
</dbReference>
<protein>
    <submittedName>
        <fullName evidence="1">2-hydroxyacyl-CoA dehydratase family protein</fullName>
    </submittedName>
</protein>
<organism evidence="1 2">
    <name type="scientific">Microbacterium psychrotolerans</name>
    <dbReference type="NCBI Taxonomy" id="3068321"/>
    <lineage>
        <taxon>Bacteria</taxon>
        <taxon>Bacillati</taxon>
        <taxon>Actinomycetota</taxon>
        <taxon>Actinomycetes</taxon>
        <taxon>Micrococcales</taxon>
        <taxon>Microbacteriaceae</taxon>
        <taxon>Microbacterium</taxon>
    </lineage>
</organism>
<evidence type="ECO:0000313" key="2">
    <source>
        <dbReference type="Proteomes" id="UP001235133"/>
    </source>
</evidence>
<proteinExistence type="predicted"/>
<reference evidence="1 2" key="1">
    <citation type="submission" date="2023-08" db="EMBL/GenBank/DDBJ databases">
        <title>Microbacterium psychrotolerans sp. nov., a psychrotolerant bacterium isolated from soil in Heilongjiang Province, China.</title>
        <authorList>
            <person name="An P."/>
            <person name="Zhao D."/>
            <person name="Xiang H."/>
        </authorList>
    </citation>
    <scope>NUCLEOTIDE SEQUENCE [LARGE SCALE GENOMIC DNA]</scope>
    <source>
        <strain evidence="1 2">QXD-8</strain>
    </source>
</reference>
<accession>A0ABU0Z5Z6</accession>
<keyword evidence="2" id="KW-1185">Reference proteome</keyword>